<dbReference type="InterPro" id="IPR039420">
    <property type="entry name" value="WalR-like"/>
</dbReference>
<dbReference type="InterPro" id="IPR011006">
    <property type="entry name" value="CheY-like_superfamily"/>
</dbReference>
<dbReference type="PROSITE" id="PS50110">
    <property type="entry name" value="RESPONSE_REGULATORY"/>
    <property type="match status" value="1"/>
</dbReference>
<protein>
    <submittedName>
        <fullName evidence="6">Response regulator</fullName>
    </submittedName>
</protein>
<dbReference type="InterPro" id="IPR001789">
    <property type="entry name" value="Sig_transdc_resp-reg_receiver"/>
</dbReference>
<dbReference type="CDD" id="cd17535">
    <property type="entry name" value="REC_NarL-like"/>
    <property type="match status" value="1"/>
</dbReference>
<gene>
    <name evidence="6" type="ORF">GPA26_07580</name>
</gene>
<dbReference type="PANTHER" id="PTHR43214">
    <property type="entry name" value="TWO-COMPONENT RESPONSE REGULATOR"/>
    <property type="match status" value="1"/>
</dbReference>
<organism evidence="6 7">
    <name type="scientific">Aromatoleum petrolei</name>
    <dbReference type="NCBI Taxonomy" id="76116"/>
    <lineage>
        <taxon>Bacteria</taxon>
        <taxon>Pseudomonadati</taxon>
        <taxon>Pseudomonadota</taxon>
        <taxon>Betaproteobacteria</taxon>
        <taxon>Rhodocyclales</taxon>
        <taxon>Rhodocyclaceae</taxon>
        <taxon>Aromatoleum</taxon>
    </lineage>
</organism>
<evidence type="ECO:0000313" key="6">
    <source>
        <dbReference type="EMBL" id="NMF88343.1"/>
    </source>
</evidence>
<accession>A0ABX1MK57</accession>
<dbReference type="InterPro" id="IPR000792">
    <property type="entry name" value="Tscrpt_reg_LuxR_C"/>
</dbReference>
<sequence length="213" mass="23400">MTIRVAIIDDHPSITWGFERLIATEMPRMSPVGAAHDLAGARRLLHDAHPDVALIDLDLDGASGIELISEFTDDAIRFLVLTGLRDDNARQEAVRAGARGVLSKSEQPAMIIRAIDRVHAGELWLDRARTGELVDSLRRQARTAADPFATLTPREKQIVAVALEHNGAPNKRIAEHLGIGENTLRNALSTIYSKTGASNRLQLYALALRHPMR</sequence>
<feature type="domain" description="HTH luxR-type" evidence="4">
    <location>
        <begin position="144"/>
        <end position="211"/>
    </location>
</feature>
<keyword evidence="7" id="KW-1185">Reference proteome</keyword>
<comment type="caution">
    <text evidence="6">The sequence shown here is derived from an EMBL/GenBank/DDBJ whole genome shotgun (WGS) entry which is preliminary data.</text>
</comment>
<dbReference type="Pfam" id="PF00196">
    <property type="entry name" value="GerE"/>
    <property type="match status" value="1"/>
</dbReference>
<evidence type="ECO:0000256" key="1">
    <source>
        <dbReference type="ARBA" id="ARBA00022553"/>
    </source>
</evidence>
<keyword evidence="1 3" id="KW-0597">Phosphoprotein</keyword>
<proteinExistence type="predicted"/>
<dbReference type="EMBL" id="WTVR01000012">
    <property type="protein sequence ID" value="NMF88343.1"/>
    <property type="molecule type" value="Genomic_DNA"/>
</dbReference>
<evidence type="ECO:0000313" key="7">
    <source>
        <dbReference type="Proteomes" id="UP000652074"/>
    </source>
</evidence>
<reference evidence="6 7" key="1">
    <citation type="submission" date="2019-12" db="EMBL/GenBank/DDBJ databases">
        <title>Comparative genomics gives insights into the taxonomy of the Azoarcus-Aromatoleum group and reveals separate origins of nif in the plant-associated Azoarcus and non-plant-associated Aromatoleum sub-groups.</title>
        <authorList>
            <person name="Lafos M."/>
            <person name="Maluk M."/>
            <person name="Batista M."/>
            <person name="Junghare M."/>
            <person name="Carmona M."/>
            <person name="Faoro H."/>
            <person name="Cruz L.M."/>
            <person name="Battistoni F."/>
            <person name="De Souza E."/>
            <person name="Pedrosa F."/>
            <person name="Chen W.-M."/>
            <person name="Poole P.S."/>
            <person name="Dixon R.A."/>
            <person name="James E.K."/>
        </authorList>
    </citation>
    <scope>NUCLEOTIDE SEQUENCE [LARGE SCALE GENOMIC DNA]</scope>
    <source>
        <strain evidence="6 7">ToN1</strain>
    </source>
</reference>
<dbReference type="SUPFAM" id="SSF52172">
    <property type="entry name" value="CheY-like"/>
    <property type="match status" value="1"/>
</dbReference>
<feature type="modified residue" description="4-aspartylphosphate" evidence="3">
    <location>
        <position position="56"/>
    </location>
</feature>
<dbReference type="SUPFAM" id="SSF46894">
    <property type="entry name" value="C-terminal effector domain of the bipartite response regulators"/>
    <property type="match status" value="1"/>
</dbReference>
<dbReference type="Gene3D" id="3.40.50.2300">
    <property type="match status" value="1"/>
</dbReference>
<dbReference type="Proteomes" id="UP000652074">
    <property type="component" value="Unassembled WGS sequence"/>
</dbReference>
<evidence type="ECO:0000259" key="4">
    <source>
        <dbReference type="PROSITE" id="PS50043"/>
    </source>
</evidence>
<feature type="domain" description="Response regulatory" evidence="5">
    <location>
        <begin position="4"/>
        <end position="119"/>
    </location>
</feature>
<dbReference type="Pfam" id="PF00072">
    <property type="entry name" value="Response_reg"/>
    <property type="match status" value="1"/>
</dbReference>
<dbReference type="PROSITE" id="PS50043">
    <property type="entry name" value="HTH_LUXR_2"/>
    <property type="match status" value="1"/>
</dbReference>
<evidence type="ECO:0000259" key="5">
    <source>
        <dbReference type="PROSITE" id="PS50110"/>
    </source>
</evidence>
<dbReference type="RefSeq" id="WP_169205768.1">
    <property type="nucleotide sequence ID" value="NZ_CP059560.1"/>
</dbReference>
<name>A0ABX1MK57_9RHOO</name>
<dbReference type="InterPro" id="IPR058245">
    <property type="entry name" value="NreC/VraR/RcsB-like_REC"/>
</dbReference>
<dbReference type="SMART" id="SM00448">
    <property type="entry name" value="REC"/>
    <property type="match status" value="1"/>
</dbReference>
<dbReference type="InterPro" id="IPR016032">
    <property type="entry name" value="Sig_transdc_resp-reg_C-effctor"/>
</dbReference>
<evidence type="ECO:0000256" key="2">
    <source>
        <dbReference type="ARBA" id="ARBA00023125"/>
    </source>
</evidence>
<dbReference type="CDD" id="cd06170">
    <property type="entry name" value="LuxR_C_like"/>
    <property type="match status" value="1"/>
</dbReference>
<dbReference type="PANTHER" id="PTHR43214:SF38">
    <property type="entry name" value="NITRATE_NITRITE RESPONSE REGULATOR PROTEIN NARL"/>
    <property type="match status" value="1"/>
</dbReference>
<evidence type="ECO:0000256" key="3">
    <source>
        <dbReference type="PROSITE-ProRule" id="PRU00169"/>
    </source>
</evidence>
<dbReference type="SMART" id="SM00421">
    <property type="entry name" value="HTH_LUXR"/>
    <property type="match status" value="1"/>
</dbReference>
<keyword evidence="2" id="KW-0238">DNA-binding</keyword>